<sequence>MANHKSAIKRDRQSKVQRLRNAGYKTMAKNAVKELRLAIANKKIEDANLSLNKAISTLQKVQSKGALHKNTASRKSM</sequence>
<dbReference type="SUPFAM" id="SSF46992">
    <property type="entry name" value="Ribosomal protein S20"/>
    <property type="match status" value="1"/>
</dbReference>
<organism evidence="6">
    <name type="scientific">marine sediment metagenome</name>
    <dbReference type="NCBI Taxonomy" id="412755"/>
    <lineage>
        <taxon>unclassified sequences</taxon>
        <taxon>metagenomes</taxon>
        <taxon>ecological metagenomes</taxon>
    </lineage>
</organism>
<dbReference type="PANTHER" id="PTHR33398">
    <property type="entry name" value="30S RIBOSOMAL PROTEIN S20"/>
    <property type="match status" value="1"/>
</dbReference>
<protein>
    <recommendedName>
        <fullName evidence="7">30S ribosomal protein S20</fullName>
    </recommendedName>
</protein>
<dbReference type="AlphaFoldDB" id="X1VU33"/>
<evidence type="ECO:0000256" key="1">
    <source>
        <dbReference type="ARBA" id="ARBA00007634"/>
    </source>
</evidence>
<evidence type="ECO:0000256" key="2">
    <source>
        <dbReference type="ARBA" id="ARBA00022730"/>
    </source>
</evidence>
<evidence type="ECO:0008006" key="7">
    <source>
        <dbReference type="Google" id="ProtNLM"/>
    </source>
</evidence>
<keyword evidence="5" id="KW-0687">Ribonucleoprotein</keyword>
<dbReference type="GO" id="GO:0006412">
    <property type="term" value="P:translation"/>
    <property type="evidence" value="ECO:0007669"/>
    <property type="project" value="InterPro"/>
</dbReference>
<dbReference type="GO" id="GO:0005829">
    <property type="term" value="C:cytosol"/>
    <property type="evidence" value="ECO:0007669"/>
    <property type="project" value="TreeGrafter"/>
</dbReference>
<dbReference type="EMBL" id="BARW01032475">
    <property type="protein sequence ID" value="GAJ13635.1"/>
    <property type="molecule type" value="Genomic_DNA"/>
</dbReference>
<proteinExistence type="inferred from homology"/>
<dbReference type="GO" id="GO:0070181">
    <property type="term" value="F:small ribosomal subunit rRNA binding"/>
    <property type="evidence" value="ECO:0007669"/>
    <property type="project" value="TreeGrafter"/>
</dbReference>
<dbReference type="GO" id="GO:0015935">
    <property type="term" value="C:small ribosomal subunit"/>
    <property type="evidence" value="ECO:0007669"/>
    <property type="project" value="TreeGrafter"/>
</dbReference>
<dbReference type="NCBIfam" id="TIGR00029">
    <property type="entry name" value="S20"/>
    <property type="match status" value="1"/>
</dbReference>
<dbReference type="GO" id="GO:0003735">
    <property type="term" value="F:structural constituent of ribosome"/>
    <property type="evidence" value="ECO:0007669"/>
    <property type="project" value="InterPro"/>
</dbReference>
<dbReference type="Pfam" id="PF01649">
    <property type="entry name" value="Ribosomal_S20p"/>
    <property type="match status" value="1"/>
</dbReference>
<comment type="caution">
    <text evidence="6">The sequence shown here is derived from an EMBL/GenBank/DDBJ whole genome shotgun (WGS) entry which is preliminary data.</text>
</comment>
<name>X1VU33_9ZZZZ</name>
<evidence type="ECO:0000256" key="5">
    <source>
        <dbReference type="ARBA" id="ARBA00023274"/>
    </source>
</evidence>
<keyword evidence="3" id="KW-0694">RNA-binding</keyword>
<accession>X1VU33</accession>
<reference evidence="6" key="1">
    <citation type="journal article" date="2014" name="Front. Microbiol.">
        <title>High frequency of phylogenetically diverse reductive dehalogenase-homologous genes in deep subseafloor sedimentary metagenomes.</title>
        <authorList>
            <person name="Kawai M."/>
            <person name="Futagami T."/>
            <person name="Toyoda A."/>
            <person name="Takaki Y."/>
            <person name="Nishi S."/>
            <person name="Hori S."/>
            <person name="Arai W."/>
            <person name="Tsubouchi T."/>
            <person name="Morono Y."/>
            <person name="Uchiyama I."/>
            <person name="Ito T."/>
            <person name="Fujiyama A."/>
            <person name="Inagaki F."/>
            <person name="Takami H."/>
        </authorList>
    </citation>
    <scope>NUCLEOTIDE SEQUENCE</scope>
    <source>
        <strain evidence="6">Expedition CK06-06</strain>
    </source>
</reference>
<evidence type="ECO:0000313" key="6">
    <source>
        <dbReference type="EMBL" id="GAJ13635.1"/>
    </source>
</evidence>
<dbReference type="Gene3D" id="1.20.58.110">
    <property type="entry name" value="Ribosomal protein S20"/>
    <property type="match status" value="1"/>
</dbReference>
<evidence type="ECO:0000256" key="4">
    <source>
        <dbReference type="ARBA" id="ARBA00022980"/>
    </source>
</evidence>
<gene>
    <name evidence="6" type="ORF">S12H4_51394</name>
</gene>
<evidence type="ECO:0000256" key="3">
    <source>
        <dbReference type="ARBA" id="ARBA00022884"/>
    </source>
</evidence>
<dbReference type="InterPro" id="IPR036510">
    <property type="entry name" value="Ribosomal_bS20_sf"/>
</dbReference>
<dbReference type="InterPro" id="IPR002583">
    <property type="entry name" value="Ribosomal_bS20"/>
</dbReference>
<keyword evidence="4" id="KW-0689">Ribosomal protein</keyword>
<dbReference type="PANTHER" id="PTHR33398:SF1">
    <property type="entry name" value="SMALL RIBOSOMAL SUBUNIT PROTEIN BS20C"/>
    <property type="match status" value="1"/>
</dbReference>
<keyword evidence="2" id="KW-0699">rRNA-binding</keyword>
<comment type="similarity">
    <text evidence="1">Belongs to the bacterial ribosomal protein bS20 family.</text>
</comment>